<feature type="domain" description="Glycosyl transferase family 1" evidence="1">
    <location>
        <begin position="250"/>
        <end position="390"/>
    </location>
</feature>
<dbReference type="SUPFAM" id="SSF53756">
    <property type="entry name" value="UDP-Glycosyltransferase/glycogen phosphorylase"/>
    <property type="match status" value="1"/>
</dbReference>
<organism evidence="2 3">
    <name type="scientific">Paracoccus aminovorans</name>
    <dbReference type="NCBI Taxonomy" id="34004"/>
    <lineage>
        <taxon>Bacteria</taxon>
        <taxon>Pseudomonadati</taxon>
        <taxon>Pseudomonadota</taxon>
        <taxon>Alphaproteobacteria</taxon>
        <taxon>Rhodobacterales</taxon>
        <taxon>Paracoccaceae</taxon>
        <taxon>Paracoccus</taxon>
    </lineage>
</organism>
<name>A0A1I2Y6B6_9RHOB</name>
<dbReference type="RefSeq" id="WP_074966223.1">
    <property type="nucleotide sequence ID" value="NZ_CBCRYP010000004.1"/>
</dbReference>
<dbReference type="EMBL" id="FOPU01000003">
    <property type="protein sequence ID" value="SFH21274.1"/>
    <property type="molecule type" value="Genomic_DNA"/>
</dbReference>
<evidence type="ECO:0000313" key="3">
    <source>
        <dbReference type="Proteomes" id="UP000183635"/>
    </source>
</evidence>
<dbReference type="AlphaFoldDB" id="A0A1I2Y6B6"/>
<dbReference type="PANTHER" id="PTHR45947">
    <property type="entry name" value="SULFOQUINOVOSYL TRANSFERASE SQD2"/>
    <property type="match status" value="1"/>
</dbReference>
<dbReference type="Pfam" id="PF00534">
    <property type="entry name" value="Glycos_transf_1"/>
    <property type="match status" value="1"/>
</dbReference>
<dbReference type="InterPro" id="IPR050194">
    <property type="entry name" value="Glycosyltransferase_grp1"/>
</dbReference>
<dbReference type="Gene3D" id="3.40.50.2000">
    <property type="entry name" value="Glycogen Phosphorylase B"/>
    <property type="match status" value="2"/>
</dbReference>
<dbReference type="GO" id="GO:0016757">
    <property type="term" value="F:glycosyltransferase activity"/>
    <property type="evidence" value="ECO:0007669"/>
    <property type="project" value="InterPro"/>
</dbReference>
<dbReference type="InterPro" id="IPR001296">
    <property type="entry name" value="Glyco_trans_1"/>
</dbReference>
<dbReference type="OrthoDB" id="9790710at2"/>
<accession>A0A1I2Y6B6</accession>
<evidence type="ECO:0000259" key="1">
    <source>
        <dbReference type="Pfam" id="PF00534"/>
    </source>
</evidence>
<proteinExistence type="predicted"/>
<dbReference type="CDD" id="cd03801">
    <property type="entry name" value="GT4_PimA-like"/>
    <property type="match status" value="1"/>
</dbReference>
<dbReference type="STRING" id="34004.SAMN04488021_10384"/>
<evidence type="ECO:0000313" key="2">
    <source>
        <dbReference type="EMBL" id="SFH21274.1"/>
    </source>
</evidence>
<sequence>MAGTDLARESGGNDKRLSILLLADDCNPEWPSLPIVGYKYALALGRVARVVVATHVRNRENIEKAGPQPGVEFVFLDNERVAAPIYRLATWLRGGSEVAWSTNMIMQYLPYLAFEREAWKHFRKELRAGGFDLVHRITPMTPTLPSYIAGKLAVPFVIGPLNGNLPWPREFRSEQKRERERLRVLRNVAKHLPYARKTYARAALVLAGFEHTMQELRPLAPGRVVNFPEIGYDPAIFHAARKAPAFVGPGPYRFLFAGRLVPYKLPDVAVLAFADAPELAGHSLHIVGDGPEMARLREIVASRGLQDIVHFEGRRSQAELAQMMRDFDGFVFPSIRELGAGVVIEAMACGMTCFVADYGAPGHLAGRGRGVTVPIREHPGYVAAFRQALAGAVADPATAAAQATAGQSYAETLYPWDRKAQETMLYYRDLLAGRPVRDRGDYD</sequence>
<dbReference type="PANTHER" id="PTHR45947:SF3">
    <property type="entry name" value="SULFOQUINOVOSYL TRANSFERASE SQD2"/>
    <property type="match status" value="1"/>
</dbReference>
<keyword evidence="2" id="KW-0808">Transferase</keyword>
<reference evidence="2 3" key="1">
    <citation type="submission" date="2016-10" db="EMBL/GenBank/DDBJ databases">
        <authorList>
            <person name="de Groot N.N."/>
        </authorList>
    </citation>
    <scope>NUCLEOTIDE SEQUENCE [LARGE SCALE GENOMIC DNA]</scope>
    <source>
        <strain evidence="2 3">DSM 8537</strain>
    </source>
</reference>
<protein>
    <submittedName>
        <fullName evidence="2">Glycosyltransferase involved in cell wall bisynthesis</fullName>
    </submittedName>
</protein>
<keyword evidence="3" id="KW-1185">Reference proteome</keyword>
<dbReference type="Proteomes" id="UP000183635">
    <property type="component" value="Unassembled WGS sequence"/>
</dbReference>
<gene>
    <name evidence="2" type="ORF">SAMN04488021_10384</name>
</gene>